<comment type="caution">
    <text evidence="2">The sequence shown here is derived from an EMBL/GenBank/DDBJ whole genome shotgun (WGS) entry which is preliminary data.</text>
</comment>
<dbReference type="Proteomes" id="UP001566476">
    <property type="component" value="Unassembled WGS sequence"/>
</dbReference>
<proteinExistence type="predicted"/>
<evidence type="ECO:0000313" key="2">
    <source>
        <dbReference type="EMBL" id="MEZ0493829.1"/>
    </source>
</evidence>
<name>A0ABV4I565_9ACTN</name>
<evidence type="ECO:0000256" key="1">
    <source>
        <dbReference type="SAM" id="SignalP"/>
    </source>
</evidence>
<dbReference type="EMBL" id="JBGGTQ010000008">
    <property type="protein sequence ID" value="MEZ0493829.1"/>
    <property type="molecule type" value="Genomic_DNA"/>
</dbReference>
<organism evidence="2 3">
    <name type="scientific">Kineococcus mangrovi</name>
    <dbReference type="NCBI Taxonomy" id="1660183"/>
    <lineage>
        <taxon>Bacteria</taxon>
        <taxon>Bacillati</taxon>
        <taxon>Actinomycetota</taxon>
        <taxon>Actinomycetes</taxon>
        <taxon>Kineosporiales</taxon>
        <taxon>Kineosporiaceae</taxon>
        <taxon>Kineococcus</taxon>
    </lineage>
</organism>
<evidence type="ECO:0000313" key="3">
    <source>
        <dbReference type="Proteomes" id="UP001566476"/>
    </source>
</evidence>
<dbReference type="PROSITE" id="PS51257">
    <property type="entry name" value="PROKAR_LIPOPROTEIN"/>
    <property type="match status" value="1"/>
</dbReference>
<feature type="chain" id="PRO_5045808111" evidence="1">
    <location>
        <begin position="20"/>
        <end position="145"/>
    </location>
</feature>
<reference evidence="2 3" key="1">
    <citation type="submission" date="2024-07" db="EMBL/GenBank/DDBJ databases">
        <authorList>
            <person name="Thanompreechachai J."/>
            <person name="Duangmal K."/>
        </authorList>
    </citation>
    <scope>NUCLEOTIDE SEQUENCE [LARGE SCALE GENOMIC DNA]</scope>
    <source>
        <strain evidence="2 3">TBRC 1896</strain>
    </source>
</reference>
<accession>A0ABV4I565</accession>
<feature type="signal peptide" evidence="1">
    <location>
        <begin position="1"/>
        <end position="19"/>
    </location>
</feature>
<keyword evidence="3" id="KW-1185">Reference proteome</keyword>
<keyword evidence="1" id="KW-0732">Signal</keyword>
<protein>
    <submittedName>
        <fullName evidence="2">Uncharacterized protein</fullName>
    </submittedName>
</protein>
<sequence length="145" mass="14263">MVRPLAAAGALVCVSLLTACSGSSASARLHGPLLVSDGRWDSGMAAALGGQLARVGPCIGLGESMVVWPDGVSWDEDAESLVLPDSTPVGLGDDVSGGGGSMTTSSVDSLCGPDAADALRECGVDVGSEVIVFNVGSSVSTEPVS</sequence>
<dbReference type="RefSeq" id="WP_370720068.1">
    <property type="nucleotide sequence ID" value="NZ_JBGGTQ010000008.1"/>
</dbReference>
<gene>
    <name evidence="2" type="ORF">AB2L28_16445</name>
</gene>